<dbReference type="RefSeq" id="WP_052319708.1">
    <property type="nucleotide sequence ID" value="NZ_CP065689.1"/>
</dbReference>
<gene>
    <name evidence="4" type="ORF">I6G51_08505</name>
    <name evidence="5" type="ORF">NCTC10288_01192</name>
</gene>
<feature type="region of interest" description="Disordered" evidence="1">
    <location>
        <begin position="114"/>
        <end position="212"/>
    </location>
</feature>
<keyword evidence="2" id="KW-0472">Membrane</keyword>
<feature type="transmembrane region" description="Helical" evidence="2">
    <location>
        <begin position="352"/>
        <end position="371"/>
    </location>
</feature>
<evidence type="ECO:0000313" key="7">
    <source>
        <dbReference type="Proteomes" id="UP000594905"/>
    </source>
</evidence>
<feature type="chain" id="PRO_5038588973" description="Secreted protein" evidence="3">
    <location>
        <begin position="28"/>
        <end position="380"/>
    </location>
</feature>
<proteinExistence type="predicted"/>
<name>A0A2X4RCZ3_9CORY</name>
<dbReference type="EMBL" id="CP065689">
    <property type="protein sequence ID" value="QPS58964.1"/>
    <property type="molecule type" value="Genomic_DNA"/>
</dbReference>
<evidence type="ECO:0000256" key="2">
    <source>
        <dbReference type="SAM" id="Phobius"/>
    </source>
</evidence>
<reference evidence="5 6" key="1">
    <citation type="submission" date="2018-06" db="EMBL/GenBank/DDBJ databases">
        <authorList>
            <consortium name="Pathogen Informatics"/>
            <person name="Doyle S."/>
        </authorList>
    </citation>
    <scope>NUCLEOTIDE SEQUENCE [LARGE SCALE GENOMIC DNA]</scope>
    <source>
        <strain evidence="5 6">NCTC10288</strain>
    </source>
</reference>
<dbReference type="EMBL" id="LS483460">
    <property type="protein sequence ID" value="SQH99891.1"/>
    <property type="molecule type" value="Genomic_DNA"/>
</dbReference>
<dbReference type="KEGG" id="cmin:NCTC10288_01192"/>
<keyword evidence="2" id="KW-1133">Transmembrane helix</keyword>
<evidence type="ECO:0008006" key="8">
    <source>
        <dbReference type="Google" id="ProtNLM"/>
    </source>
</evidence>
<keyword evidence="2" id="KW-0812">Transmembrane</keyword>
<keyword evidence="7" id="KW-1185">Reference proteome</keyword>
<reference evidence="4 7" key="2">
    <citation type="submission" date="2020-12" db="EMBL/GenBank/DDBJ databases">
        <title>FDA dAtabase for Regulatory Grade micrObial Sequences (FDA-ARGOS): Supporting development and validation of Infectious Disease Dx tests.</title>
        <authorList>
            <person name="Sproer C."/>
            <person name="Gronow S."/>
            <person name="Severitt S."/>
            <person name="Schroder I."/>
            <person name="Tallon L."/>
            <person name="Sadzewicz L."/>
            <person name="Zhao X."/>
            <person name="Boylan J."/>
            <person name="Ott S."/>
            <person name="Bowen H."/>
            <person name="Vavikolanu K."/>
            <person name="Mehta A."/>
            <person name="Aluvathingal J."/>
            <person name="Nadendla S."/>
            <person name="Lowell S."/>
            <person name="Myers T."/>
            <person name="Yan Y."/>
            <person name="Sichtig H."/>
        </authorList>
    </citation>
    <scope>NUCLEOTIDE SEQUENCE [LARGE SCALE GENOMIC DNA]</scope>
    <source>
        <strain evidence="4 7">FDAARGOS_894</strain>
    </source>
</reference>
<keyword evidence="3" id="KW-0732">Signal</keyword>
<evidence type="ECO:0000256" key="1">
    <source>
        <dbReference type="SAM" id="MobiDB-lite"/>
    </source>
</evidence>
<evidence type="ECO:0000256" key="3">
    <source>
        <dbReference type="SAM" id="SignalP"/>
    </source>
</evidence>
<accession>A0A2X4RCZ3</accession>
<organism evidence="5 6">
    <name type="scientific">Corynebacterium minutissimum</name>
    <dbReference type="NCBI Taxonomy" id="38301"/>
    <lineage>
        <taxon>Bacteria</taxon>
        <taxon>Bacillati</taxon>
        <taxon>Actinomycetota</taxon>
        <taxon>Actinomycetes</taxon>
        <taxon>Mycobacteriales</taxon>
        <taxon>Corynebacteriaceae</taxon>
        <taxon>Corynebacterium</taxon>
    </lineage>
</organism>
<evidence type="ECO:0000313" key="6">
    <source>
        <dbReference type="Proteomes" id="UP000249264"/>
    </source>
</evidence>
<protein>
    <recommendedName>
        <fullName evidence="8">Secreted protein</fullName>
    </recommendedName>
</protein>
<dbReference type="Proteomes" id="UP000594905">
    <property type="component" value="Chromosome"/>
</dbReference>
<dbReference type="AlphaFoldDB" id="A0A2X4RCZ3"/>
<evidence type="ECO:0000313" key="5">
    <source>
        <dbReference type="EMBL" id="SQH99891.1"/>
    </source>
</evidence>
<sequence length="380" mass="38851">MPQFASHRRRFAAAIAAGCLTVLPVAASNWGDGVVAHAQDATIPVPAGQTTTVSLPVPVNVNMAADGWTVSASGGSATVTAPAAGGQLSVPVTYQGVTMTFLLVADDHVTGQDLNDAAANGDPESLGGPAEGAGPEGDPALGAHRDGDSGANSGSGEREGREADEGDGGTAPGAHHDGDSGANSGSGEREGGEAGHGQAQTPHTGRGWEGVDDSHTEYVNLESSIEGQTITAKLGFKQALDLYNRFKHLEDDGVTLRYLNAQGEFVEGVQRDIDKASRTMTLTYPEGTTPDNPFIMQFVQKESQTAELVVTLTDPTTAIAEGVPADQQLGADGKDNAEESGADDEGNSAGRLIAAFGGVGLVALIAGLVFWRSRGRKSGH</sequence>
<feature type="region of interest" description="Disordered" evidence="1">
    <location>
        <begin position="323"/>
        <end position="346"/>
    </location>
</feature>
<evidence type="ECO:0000313" key="4">
    <source>
        <dbReference type="EMBL" id="QPS58964.1"/>
    </source>
</evidence>
<dbReference type="OrthoDB" id="4424380at2"/>
<dbReference type="GeneID" id="70783099"/>
<dbReference type="Proteomes" id="UP000249264">
    <property type="component" value="Chromosome 1"/>
</dbReference>
<feature type="signal peptide" evidence="3">
    <location>
        <begin position="1"/>
        <end position="27"/>
    </location>
</feature>